<dbReference type="AlphaFoldDB" id="A0A2N8TAL1"/>
<reference evidence="3 4" key="1">
    <citation type="submission" date="2018-01" db="EMBL/GenBank/DDBJ databases">
        <title>Draft genome sequence of Streptomyces sp. 13K301.</title>
        <authorList>
            <person name="Sahin N."/>
            <person name="Saygin H."/>
            <person name="Ay H."/>
        </authorList>
    </citation>
    <scope>NUCLEOTIDE SEQUENCE [LARGE SCALE GENOMIC DNA]</scope>
    <source>
        <strain evidence="3 4">13K301</strain>
    </source>
</reference>
<feature type="transmembrane region" description="Helical" evidence="2">
    <location>
        <begin position="44"/>
        <end position="67"/>
    </location>
</feature>
<evidence type="ECO:0000256" key="1">
    <source>
        <dbReference type="SAM" id="MobiDB-lite"/>
    </source>
</evidence>
<feature type="non-terminal residue" evidence="3">
    <location>
        <position position="163"/>
    </location>
</feature>
<organism evidence="3 4">
    <name type="scientific">Streptomyces cahuitamycinicus</name>
    <dbReference type="NCBI Taxonomy" id="2070367"/>
    <lineage>
        <taxon>Bacteria</taxon>
        <taxon>Bacillati</taxon>
        <taxon>Actinomycetota</taxon>
        <taxon>Actinomycetes</taxon>
        <taxon>Kitasatosporales</taxon>
        <taxon>Streptomycetaceae</taxon>
        <taxon>Streptomyces</taxon>
    </lineage>
</organism>
<evidence type="ECO:0000256" key="2">
    <source>
        <dbReference type="SAM" id="Phobius"/>
    </source>
</evidence>
<protein>
    <submittedName>
        <fullName evidence="3">Uncharacterized protein</fullName>
    </submittedName>
</protein>
<gene>
    <name evidence="3" type="ORF">C1J00_44080</name>
</gene>
<feature type="transmembrane region" description="Helical" evidence="2">
    <location>
        <begin position="79"/>
        <end position="105"/>
    </location>
</feature>
<proteinExistence type="predicted"/>
<dbReference type="EMBL" id="POUC01000962">
    <property type="protein sequence ID" value="PNG16068.1"/>
    <property type="molecule type" value="Genomic_DNA"/>
</dbReference>
<keyword evidence="2" id="KW-0472">Membrane</keyword>
<keyword evidence="4" id="KW-1185">Reference proteome</keyword>
<evidence type="ECO:0000313" key="4">
    <source>
        <dbReference type="Proteomes" id="UP000235943"/>
    </source>
</evidence>
<evidence type="ECO:0000313" key="3">
    <source>
        <dbReference type="EMBL" id="PNG16068.1"/>
    </source>
</evidence>
<feature type="non-terminal residue" evidence="3">
    <location>
        <position position="1"/>
    </location>
</feature>
<accession>A0A2N8TAL1</accession>
<sequence>GTKPGAAAAGRGGAKPGAAAAERGGTKPGDARAAAWSAGATTRAAALASLLCATLLAGLAAMSGGPIGSAVLSRFGPVWWQVAAATLAWLGLLAIPTAVAVRAWLCRSSRAREPKIGRQRETAAEGARGQRRLPKRGCGWFTRTGVAGMAGVTGAAEDARGAG</sequence>
<keyword evidence="2" id="KW-0812">Transmembrane</keyword>
<feature type="region of interest" description="Disordered" evidence="1">
    <location>
        <begin position="1"/>
        <end position="31"/>
    </location>
</feature>
<name>A0A2N8TAL1_9ACTN</name>
<dbReference type="Proteomes" id="UP000235943">
    <property type="component" value="Unassembled WGS sequence"/>
</dbReference>
<keyword evidence="2" id="KW-1133">Transmembrane helix</keyword>
<comment type="caution">
    <text evidence="3">The sequence shown here is derived from an EMBL/GenBank/DDBJ whole genome shotgun (WGS) entry which is preliminary data.</text>
</comment>